<sequence length="46" mass="4934">MLLFLNSHLGAVNLGAVNLGAWHVSVHGPSTLTSVTNVEFHYCLGR</sequence>
<gene>
    <name evidence="1" type="ORF">BFJ65_g4409</name>
</gene>
<name>A0A3L6NTB0_FUSOX</name>
<organism evidence="1">
    <name type="scientific">Fusarium oxysporum f. sp. cepae</name>
    <dbReference type="NCBI Taxonomy" id="396571"/>
    <lineage>
        <taxon>Eukaryota</taxon>
        <taxon>Fungi</taxon>
        <taxon>Dikarya</taxon>
        <taxon>Ascomycota</taxon>
        <taxon>Pezizomycotina</taxon>
        <taxon>Sordariomycetes</taxon>
        <taxon>Hypocreomycetidae</taxon>
        <taxon>Hypocreales</taxon>
        <taxon>Nectriaceae</taxon>
        <taxon>Fusarium</taxon>
        <taxon>Fusarium oxysporum species complex</taxon>
    </lineage>
</organism>
<evidence type="ECO:0000313" key="1">
    <source>
        <dbReference type="EMBL" id="RKK21778.1"/>
    </source>
</evidence>
<dbReference type="AlphaFoldDB" id="A0A3L6NTB0"/>
<accession>A0A3L6NTB0</accession>
<protein>
    <submittedName>
        <fullName evidence="1">Uncharacterized protein</fullName>
    </submittedName>
</protein>
<dbReference type="EMBL" id="MRCU01000003">
    <property type="protein sequence ID" value="RKK21778.1"/>
    <property type="molecule type" value="Genomic_DNA"/>
</dbReference>
<reference evidence="1" key="1">
    <citation type="journal article" date="2018" name="Sci. Rep.">
        <title>Characterisation of pathogen-specific regions and novel effector candidates in Fusarium oxysporum f. sp. cepae.</title>
        <authorList>
            <person name="Armitage A.D."/>
            <person name="Taylor A."/>
            <person name="Sobczyk M.K."/>
            <person name="Baxter L."/>
            <person name="Greenfield B.P."/>
            <person name="Bates H.J."/>
            <person name="Wilson F."/>
            <person name="Jackson A.C."/>
            <person name="Ott S."/>
            <person name="Harrison R.J."/>
            <person name="Clarkson J.P."/>
        </authorList>
    </citation>
    <scope>NUCLEOTIDE SEQUENCE [LARGE SCALE GENOMIC DNA]</scope>
    <source>
        <strain evidence="1">FoC_Fus2</strain>
    </source>
</reference>
<dbReference type="Proteomes" id="UP000270866">
    <property type="component" value="Chromosome 5"/>
</dbReference>
<proteinExistence type="predicted"/>
<comment type="caution">
    <text evidence="1">The sequence shown here is derived from an EMBL/GenBank/DDBJ whole genome shotgun (WGS) entry which is preliminary data.</text>
</comment>